<evidence type="ECO:0000313" key="2">
    <source>
        <dbReference type="EMBL" id="SMY07602.1"/>
    </source>
</evidence>
<organism evidence="2 3">
    <name type="scientific">Flavimaricola marinus</name>
    <dbReference type="NCBI Taxonomy" id="1819565"/>
    <lineage>
        <taxon>Bacteria</taxon>
        <taxon>Pseudomonadati</taxon>
        <taxon>Pseudomonadota</taxon>
        <taxon>Alphaproteobacteria</taxon>
        <taxon>Rhodobacterales</taxon>
        <taxon>Paracoccaceae</taxon>
        <taxon>Flavimaricola</taxon>
    </lineage>
</organism>
<evidence type="ECO:0000256" key="1">
    <source>
        <dbReference type="SAM" id="MobiDB-lite"/>
    </source>
</evidence>
<evidence type="ECO:0000313" key="3">
    <source>
        <dbReference type="Proteomes" id="UP000201613"/>
    </source>
</evidence>
<accession>A0A238LDE3</accession>
<dbReference type="Proteomes" id="UP000201613">
    <property type="component" value="Unassembled WGS sequence"/>
</dbReference>
<gene>
    <name evidence="2" type="ORF">LOM8899_01739</name>
</gene>
<proteinExistence type="predicted"/>
<dbReference type="EMBL" id="FXZK01000002">
    <property type="protein sequence ID" value="SMY07602.1"/>
    <property type="molecule type" value="Genomic_DNA"/>
</dbReference>
<sequence length="95" mass="10080">MGITEDLADALAQDTIKAMAELGDDKLIAQVAEIIGASSQTTQEAFLTAVRVRLSERRAREFLAQKRAAGPTDPSKVGQLGTGRVMNPTDDEGGH</sequence>
<name>A0A238LDE3_9RHOB</name>
<protein>
    <submittedName>
        <fullName evidence="2">Uncharacterized protein</fullName>
    </submittedName>
</protein>
<dbReference type="RefSeq" id="WP_245820479.1">
    <property type="nucleotide sequence ID" value="NZ_FXZK01000002.1"/>
</dbReference>
<keyword evidence="3" id="KW-1185">Reference proteome</keyword>
<reference evidence="2 3" key="1">
    <citation type="submission" date="2017-05" db="EMBL/GenBank/DDBJ databases">
        <authorList>
            <person name="Song R."/>
            <person name="Chenine A.L."/>
            <person name="Ruprecht R.M."/>
        </authorList>
    </citation>
    <scope>NUCLEOTIDE SEQUENCE [LARGE SCALE GENOMIC DNA]</scope>
    <source>
        <strain evidence="2 3">CECT 8899</strain>
    </source>
</reference>
<dbReference type="AlphaFoldDB" id="A0A238LDE3"/>
<feature type="region of interest" description="Disordered" evidence="1">
    <location>
        <begin position="63"/>
        <end position="95"/>
    </location>
</feature>